<sequence>MRQVVFSRKRTMSFLTGIILLALLLSACGQAQPSAQPEGSDTNQPSAETAAERTVTDAMGHKVTIPANPQRVLAPYLEDPLVTLGVTPVAQWSVQNGKKQDYLEQYLKDVPLMPYDMPPEQVLSAQPDLIIINSESLVQKGLYEQYSAIAPTYVLGDEVSSDWRQSLLKIGELLNKQADAEKAVADYDAKAAAAKEELQGVGGDQSVAILWLTKKSFYIVDPKKSSGAVVYGDLGLKAPALTVEADSDASWTSVTLEKLPELNADHIFLIKSDQGAGSETLERPIWKALPAVQKGHVYTMESKGSWLYSGKIANEAIIDDVLKSIVK</sequence>
<dbReference type="SUPFAM" id="SSF53807">
    <property type="entry name" value="Helical backbone' metal receptor"/>
    <property type="match status" value="1"/>
</dbReference>
<dbReference type="PROSITE" id="PS50983">
    <property type="entry name" value="FE_B12_PBP"/>
    <property type="match status" value="1"/>
</dbReference>
<dbReference type="PROSITE" id="PS51257">
    <property type="entry name" value="PROKAR_LIPOPROTEIN"/>
    <property type="match status" value="1"/>
</dbReference>
<comment type="subcellular location">
    <subcellularLocation>
        <location evidence="1">Cell envelope</location>
    </subcellularLocation>
</comment>
<comment type="similarity">
    <text evidence="2">Belongs to the bacterial solute-binding protein 8 family.</text>
</comment>
<evidence type="ECO:0000256" key="5">
    <source>
        <dbReference type="SAM" id="MobiDB-lite"/>
    </source>
</evidence>
<feature type="region of interest" description="Disordered" evidence="5">
    <location>
        <begin position="32"/>
        <end position="52"/>
    </location>
</feature>
<protein>
    <submittedName>
        <fullName evidence="8">ABC transporter substrate-binding protein</fullName>
    </submittedName>
</protein>
<evidence type="ECO:0000256" key="3">
    <source>
        <dbReference type="ARBA" id="ARBA00022448"/>
    </source>
</evidence>
<name>A0ABV5ARI2_9BACL</name>
<feature type="domain" description="Fe/B12 periplasmic-binding" evidence="7">
    <location>
        <begin position="69"/>
        <end position="327"/>
    </location>
</feature>
<comment type="caution">
    <text evidence="8">The sequence shown here is derived from an EMBL/GenBank/DDBJ whole genome shotgun (WGS) entry which is preliminary data.</text>
</comment>
<dbReference type="Proteomes" id="UP001580346">
    <property type="component" value="Unassembled WGS sequence"/>
</dbReference>
<dbReference type="Pfam" id="PF01497">
    <property type="entry name" value="Peripla_BP_2"/>
    <property type="match status" value="1"/>
</dbReference>
<evidence type="ECO:0000256" key="1">
    <source>
        <dbReference type="ARBA" id="ARBA00004196"/>
    </source>
</evidence>
<dbReference type="PANTHER" id="PTHR30532">
    <property type="entry name" value="IRON III DICITRATE-BINDING PERIPLASMIC PROTEIN"/>
    <property type="match status" value="1"/>
</dbReference>
<dbReference type="Gene3D" id="3.40.50.1980">
    <property type="entry name" value="Nitrogenase molybdenum iron protein domain"/>
    <property type="match status" value="2"/>
</dbReference>
<dbReference type="PANTHER" id="PTHR30532:SF1">
    <property type="entry name" value="IRON(3+)-HYDROXAMATE-BINDING PROTEIN FHUD"/>
    <property type="match status" value="1"/>
</dbReference>
<keyword evidence="4 6" id="KW-0732">Signal</keyword>
<evidence type="ECO:0000313" key="9">
    <source>
        <dbReference type="Proteomes" id="UP001580346"/>
    </source>
</evidence>
<dbReference type="InterPro" id="IPR051313">
    <property type="entry name" value="Bact_iron-sidero_bind"/>
</dbReference>
<evidence type="ECO:0000256" key="4">
    <source>
        <dbReference type="ARBA" id="ARBA00022729"/>
    </source>
</evidence>
<keyword evidence="9" id="KW-1185">Reference proteome</keyword>
<evidence type="ECO:0000256" key="2">
    <source>
        <dbReference type="ARBA" id="ARBA00008814"/>
    </source>
</evidence>
<keyword evidence="3" id="KW-0813">Transport</keyword>
<dbReference type="InterPro" id="IPR002491">
    <property type="entry name" value="ABC_transptr_periplasmic_BD"/>
</dbReference>
<evidence type="ECO:0000259" key="7">
    <source>
        <dbReference type="PROSITE" id="PS50983"/>
    </source>
</evidence>
<feature type="signal peptide" evidence="6">
    <location>
        <begin position="1"/>
        <end position="31"/>
    </location>
</feature>
<feature type="chain" id="PRO_5045572174" evidence="6">
    <location>
        <begin position="32"/>
        <end position="327"/>
    </location>
</feature>
<evidence type="ECO:0000313" key="8">
    <source>
        <dbReference type="EMBL" id="MFB5266798.1"/>
    </source>
</evidence>
<organism evidence="8 9">
    <name type="scientific">Paenibacillus enshidis</name>
    <dbReference type="NCBI Taxonomy" id="1458439"/>
    <lineage>
        <taxon>Bacteria</taxon>
        <taxon>Bacillati</taxon>
        <taxon>Bacillota</taxon>
        <taxon>Bacilli</taxon>
        <taxon>Bacillales</taxon>
        <taxon>Paenibacillaceae</taxon>
        <taxon>Paenibacillus</taxon>
    </lineage>
</organism>
<dbReference type="RefSeq" id="WP_375354690.1">
    <property type="nucleotide sequence ID" value="NZ_JBHHMI010000005.1"/>
</dbReference>
<gene>
    <name evidence="8" type="ORF">ACE41H_08355</name>
</gene>
<dbReference type="EMBL" id="JBHHMI010000005">
    <property type="protein sequence ID" value="MFB5266798.1"/>
    <property type="molecule type" value="Genomic_DNA"/>
</dbReference>
<feature type="compositionally biased region" description="Polar residues" evidence="5">
    <location>
        <begin position="32"/>
        <end position="47"/>
    </location>
</feature>
<reference evidence="8 9" key="1">
    <citation type="submission" date="2024-09" db="EMBL/GenBank/DDBJ databases">
        <title>Paenibacillus zeirhizospherea sp. nov., isolated from surface of the maize (Zea mays) roots in a horticulture field, Hungary.</title>
        <authorList>
            <person name="Marton D."/>
            <person name="Farkas M."/>
            <person name="Bedics A."/>
            <person name="Toth E."/>
            <person name="Tancsics A."/>
            <person name="Boka K."/>
            <person name="Maroti G."/>
            <person name="Kriszt B."/>
            <person name="Cserhati M."/>
        </authorList>
    </citation>
    <scope>NUCLEOTIDE SEQUENCE [LARGE SCALE GENOMIC DNA]</scope>
    <source>
        <strain evidence="8 9">KCTC 33519</strain>
    </source>
</reference>
<proteinExistence type="inferred from homology"/>
<accession>A0ABV5ARI2</accession>
<evidence type="ECO:0000256" key="6">
    <source>
        <dbReference type="SAM" id="SignalP"/>
    </source>
</evidence>